<evidence type="ECO:0000313" key="5">
    <source>
        <dbReference type="EMBL" id="SFZ89448.1"/>
    </source>
</evidence>
<dbReference type="SMART" id="SM00710">
    <property type="entry name" value="PbH1"/>
    <property type="match status" value="5"/>
</dbReference>
<dbReference type="InterPro" id="IPR051801">
    <property type="entry name" value="GH28_Enzymes"/>
</dbReference>
<keyword evidence="2 4" id="KW-0378">Hydrolase</keyword>
<evidence type="ECO:0000313" key="6">
    <source>
        <dbReference type="Proteomes" id="UP000182544"/>
    </source>
</evidence>
<gene>
    <name evidence="5" type="ORF">SAMN05428642_101285</name>
</gene>
<dbReference type="InterPro" id="IPR011050">
    <property type="entry name" value="Pectin_lyase_fold/virulence"/>
</dbReference>
<comment type="similarity">
    <text evidence="1 4">Belongs to the glycosyl hydrolase 28 family.</text>
</comment>
<evidence type="ECO:0000256" key="2">
    <source>
        <dbReference type="ARBA" id="ARBA00022801"/>
    </source>
</evidence>
<evidence type="ECO:0000256" key="1">
    <source>
        <dbReference type="ARBA" id="ARBA00008834"/>
    </source>
</evidence>
<dbReference type="InterPro" id="IPR012334">
    <property type="entry name" value="Pectin_lyas_fold"/>
</dbReference>
<dbReference type="CDD" id="cd00063">
    <property type="entry name" value="FN3"/>
    <property type="match status" value="1"/>
</dbReference>
<keyword evidence="6" id="KW-1185">Reference proteome</keyword>
<dbReference type="GO" id="GO:0005975">
    <property type="term" value="P:carbohydrate metabolic process"/>
    <property type="evidence" value="ECO:0007669"/>
    <property type="project" value="InterPro"/>
</dbReference>
<dbReference type="OrthoDB" id="9795222at2"/>
<evidence type="ECO:0000256" key="4">
    <source>
        <dbReference type="RuleBase" id="RU361169"/>
    </source>
</evidence>
<dbReference type="AlphaFoldDB" id="A0A1K2IAW8"/>
<keyword evidence="3 4" id="KW-0326">Glycosidase</keyword>
<dbReference type="EMBL" id="FPKV01000001">
    <property type="protein sequence ID" value="SFZ89448.1"/>
    <property type="molecule type" value="Genomic_DNA"/>
</dbReference>
<dbReference type="InterPro" id="IPR003961">
    <property type="entry name" value="FN3_dom"/>
</dbReference>
<dbReference type="InterPro" id="IPR006626">
    <property type="entry name" value="PbH1"/>
</dbReference>
<dbReference type="InterPro" id="IPR013783">
    <property type="entry name" value="Ig-like_fold"/>
</dbReference>
<dbReference type="RefSeq" id="WP_084647822.1">
    <property type="nucleotide sequence ID" value="NZ_FPKV01000001.1"/>
</dbReference>
<name>A0A1K2IAW8_9FLAO</name>
<dbReference type="SUPFAM" id="SSF51126">
    <property type="entry name" value="Pectin lyase-like"/>
    <property type="match status" value="1"/>
</dbReference>
<reference evidence="5 6" key="1">
    <citation type="submission" date="2016-10" db="EMBL/GenBank/DDBJ databases">
        <authorList>
            <person name="de Groot N.N."/>
        </authorList>
    </citation>
    <scope>NUCLEOTIDE SEQUENCE [LARGE SCALE GENOMIC DNA]</scope>
    <source>
        <strain evidence="5 6">DSM 18180</strain>
    </source>
</reference>
<proteinExistence type="inferred from homology"/>
<dbReference type="STRING" id="369401.SAMN05428642_101285"/>
<dbReference type="PANTHER" id="PTHR31339:SF9">
    <property type="entry name" value="PLASMIN AND FIBRONECTIN-BINDING PROTEIN A"/>
    <property type="match status" value="1"/>
</dbReference>
<protein>
    <submittedName>
        <fullName evidence="5">Polygalacturonase</fullName>
    </submittedName>
</protein>
<dbReference type="Gene3D" id="2.60.40.10">
    <property type="entry name" value="Immunoglobulins"/>
    <property type="match status" value="1"/>
</dbReference>
<dbReference type="InterPro" id="IPR036116">
    <property type="entry name" value="FN3_sf"/>
</dbReference>
<organism evidence="5 6">
    <name type="scientific">Flaviramulus basaltis</name>
    <dbReference type="NCBI Taxonomy" id="369401"/>
    <lineage>
        <taxon>Bacteria</taxon>
        <taxon>Pseudomonadati</taxon>
        <taxon>Bacteroidota</taxon>
        <taxon>Flavobacteriia</taxon>
        <taxon>Flavobacteriales</taxon>
        <taxon>Flavobacteriaceae</taxon>
        <taxon>Flaviramulus</taxon>
    </lineage>
</organism>
<evidence type="ECO:0000256" key="3">
    <source>
        <dbReference type="ARBA" id="ARBA00023295"/>
    </source>
</evidence>
<dbReference type="Pfam" id="PF00295">
    <property type="entry name" value="Glyco_hydro_28"/>
    <property type="match status" value="1"/>
</dbReference>
<dbReference type="GO" id="GO:0004650">
    <property type="term" value="F:polygalacturonase activity"/>
    <property type="evidence" value="ECO:0007669"/>
    <property type="project" value="InterPro"/>
</dbReference>
<sequence>MNIQIKSIKNKITKLIIIFLCMGLQVWGQNASNFIKNLRAPSLGVTSSTVLLLWDDQYEPNVMLEEYSHSKLSYDIYQNGIKIATANKHTYTVKDLSPEHTYSFSVCVTKSKAPKFLEENAINVTTKKVGNIFNVKDFGAIGNGKVHDTEAIQNAINSCDKGGTVFVPAGSYLVGQIELKSDMTFELEKEALLTFIGYDDIGVLKRFKTTLTYTDGDKVHTGKSLIYGSNIHNLTITGEGVLDANGETWWPHFPVGLEKVKGETRPRFLELVKGSNILIQGVTFQDSPKFNNVLIYIDNVIYSDVKILKYSTVKGRNGDGLDPYGSRNVTIVGCLFANQDDSIALKGDGKSRFCENINVLDCVFDGNAAPGASPLGFAIGSGCKVKGVLVKNCTFIDAASIANIKTKKNASYTFVEDVRVENITYLNTKHTDRKWNHAPIAIDQYYYALEDKGPTVFQPLTPETPFFRNIQFKNIRINNPVGRGIYIAGFAELPIQQVSFTDMLVKSLEGFSIQNVKDISVQNVTVELATKQDRKMN</sequence>
<accession>A0A1K2IAW8</accession>
<dbReference type="SUPFAM" id="SSF49265">
    <property type="entry name" value="Fibronectin type III"/>
    <property type="match status" value="1"/>
</dbReference>
<dbReference type="Gene3D" id="2.160.20.10">
    <property type="entry name" value="Single-stranded right-handed beta-helix, Pectin lyase-like"/>
    <property type="match status" value="1"/>
</dbReference>
<dbReference type="InterPro" id="IPR000743">
    <property type="entry name" value="Glyco_hydro_28"/>
</dbReference>
<dbReference type="Proteomes" id="UP000182544">
    <property type="component" value="Unassembled WGS sequence"/>
</dbReference>
<dbReference type="PANTHER" id="PTHR31339">
    <property type="entry name" value="PECTIN LYASE-RELATED"/>
    <property type="match status" value="1"/>
</dbReference>